<gene>
    <name evidence="2" type="ORF">P171DRAFT_163731</name>
</gene>
<accession>A0A9P4P8B8</accession>
<dbReference type="OrthoDB" id="3942886at2759"/>
<comment type="caution">
    <text evidence="2">The sequence shown here is derived from an EMBL/GenBank/DDBJ whole genome shotgun (WGS) entry which is preliminary data.</text>
</comment>
<sequence length="181" mass="20394">MPPQPPKSSDQDRILELSTTCQHDYAMLSTCFLLVLVVAIGLRLAVIKYSSRKRRTPSSEAVATVTERCSFPCQEASPKHLRPNASTGGQDQQTVVSKPIYPWTSPVQPLPGPYDPRLYPLPTIRRHSYHPSVEQLKDIAVTSYTRRVSLNSLPTQQNTLRGTVTVSSNRWRRNQWIIPGE</sequence>
<organism evidence="2 3">
    <name type="scientific">Karstenula rhodostoma CBS 690.94</name>
    <dbReference type="NCBI Taxonomy" id="1392251"/>
    <lineage>
        <taxon>Eukaryota</taxon>
        <taxon>Fungi</taxon>
        <taxon>Dikarya</taxon>
        <taxon>Ascomycota</taxon>
        <taxon>Pezizomycotina</taxon>
        <taxon>Dothideomycetes</taxon>
        <taxon>Pleosporomycetidae</taxon>
        <taxon>Pleosporales</taxon>
        <taxon>Massarineae</taxon>
        <taxon>Didymosphaeriaceae</taxon>
        <taxon>Karstenula</taxon>
    </lineage>
</organism>
<feature type="transmembrane region" description="Helical" evidence="1">
    <location>
        <begin position="25"/>
        <end position="46"/>
    </location>
</feature>
<evidence type="ECO:0000313" key="3">
    <source>
        <dbReference type="Proteomes" id="UP000799764"/>
    </source>
</evidence>
<dbReference type="EMBL" id="MU001512">
    <property type="protein sequence ID" value="KAF2438573.1"/>
    <property type="molecule type" value="Genomic_DNA"/>
</dbReference>
<keyword evidence="1" id="KW-1133">Transmembrane helix</keyword>
<keyword evidence="3" id="KW-1185">Reference proteome</keyword>
<keyword evidence="1" id="KW-0472">Membrane</keyword>
<reference evidence="2" key="1">
    <citation type="journal article" date="2020" name="Stud. Mycol.">
        <title>101 Dothideomycetes genomes: a test case for predicting lifestyles and emergence of pathogens.</title>
        <authorList>
            <person name="Haridas S."/>
            <person name="Albert R."/>
            <person name="Binder M."/>
            <person name="Bloem J."/>
            <person name="Labutti K."/>
            <person name="Salamov A."/>
            <person name="Andreopoulos B."/>
            <person name="Baker S."/>
            <person name="Barry K."/>
            <person name="Bills G."/>
            <person name="Bluhm B."/>
            <person name="Cannon C."/>
            <person name="Castanera R."/>
            <person name="Culley D."/>
            <person name="Daum C."/>
            <person name="Ezra D."/>
            <person name="Gonzalez J."/>
            <person name="Henrissat B."/>
            <person name="Kuo A."/>
            <person name="Liang C."/>
            <person name="Lipzen A."/>
            <person name="Lutzoni F."/>
            <person name="Magnuson J."/>
            <person name="Mondo S."/>
            <person name="Nolan M."/>
            <person name="Ohm R."/>
            <person name="Pangilinan J."/>
            <person name="Park H.-J."/>
            <person name="Ramirez L."/>
            <person name="Alfaro M."/>
            <person name="Sun H."/>
            <person name="Tritt A."/>
            <person name="Yoshinaga Y."/>
            <person name="Zwiers L.-H."/>
            <person name="Turgeon B."/>
            <person name="Goodwin S."/>
            <person name="Spatafora J."/>
            <person name="Crous P."/>
            <person name="Grigoriev I."/>
        </authorList>
    </citation>
    <scope>NUCLEOTIDE SEQUENCE</scope>
    <source>
        <strain evidence="2">CBS 690.94</strain>
    </source>
</reference>
<keyword evidence="1" id="KW-0812">Transmembrane</keyword>
<proteinExistence type="predicted"/>
<evidence type="ECO:0000313" key="2">
    <source>
        <dbReference type="EMBL" id="KAF2438573.1"/>
    </source>
</evidence>
<evidence type="ECO:0000256" key="1">
    <source>
        <dbReference type="SAM" id="Phobius"/>
    </source>
</evidence>
<name>A0A9P4P8B8_9PLEO</name>
<protein>
    <submittedName>
        <fullName evidence="2">Uncharacterized protein</fullName>
    </submittedName>
</protein>
<dbReference type="AlphaFoldDB" id="A0A9P4P8B8"/>
<dbReference type="Proteomes" id="UP000799764">
    <property type="component" value="Unassembled WGS sequence"/>
</dbReference>